<gene>
    <name evidence="2" type="ORF">TVAG_306220</name>
</gene>
<name>A2DNB3_TRIV3</name>
<dbReference type="AlphaFoldDB" id="A2DNB3"/>
<dbReference type="OrthoDB" id="413746at2759"/>
<evidence type="ECO:0000313" key="3">
    <source>
        <dbReference type="Proteomes" id="UP000001542"/>
    </source>
</evidence>
<dbReference type="Proteomes" id="UP000001542">
    <property type="component" value="Unassembled WGS sequence"/>
</dbReference>
<dbReference type="SUPFAM" id="SSF53448">
    <property type="entry name" value="Nucleotide-diphospho-sugar transferases"/>
    <property type="match status" value="1"/>
</dbReference>
<dbReference type="VEuPathDB" id="TrichDB:TVAG_306220"/>
<evidence type="ECO:0008006" key="4">
    <source>
        <dbReference type="Google" id="ProtNLM"/>
    </source>
</evidence>
<feature type="transmembrane region" description="Helical" evidence="1">
    <location>
        <begin position="6"/>
        <end position="25"/>
    </location>
</feature>
<dbReference type="RefSeq" id="XP_001579087.1">
    <property type="nucleotide sequence ID" value="XM_001579037.1"/>
</dbReference>
<dbReference type="InterPro" id="IPR029044">
    <property type="entry name" value="Nucleotide-diphossugar_trans"/>
</dbReference>
<keyword evidence="3" id="KW-1185">Reference proteome</keyword>
<organism evidence="2 3">
    <name type="scientific">Trichomonas vaginalis (strain ATCC PRA-98 / G3)</name>
    <dbReference type="NCBI Taxonomy" id="412133"/>
    <lineage>
        <taxon>Eukaryota</taxon>
        <taxon>Metamonada</taxon>
        <taxon>Parabasalia</taxon>
        <taxon>Trichomonadida</taxon>
        <taxon>Trichomonadidae</taxon>
        <taxon>Trichomonas</taxon>
    </lineage>
</organism>
<keyword evidence="1" id="KW-1133">Transmembrane helix</keyword>
<evidence type="ECO:0000313" key="2">
    <source>
        <dbReference type="EMBL" id="EAY18101.1"/>
    </source>
</evidence>
<accession>A2DNB3</accession>
<reference evidence="2" key="2">
    <citation type="journal article" date="2007" name="Science">
        <title>Draft genome sequence of the sexually transmitted pathogen Trichomonas vaginalis.</title>
        <authorList>
            <person name="Carlton J.M."/>
            <person name="Hirt R.P."/>
            <person name="Silva J.C."/>
            <person name="Delcher A.L."/>
            <person name="Schatz M."/>
            <person name="Zhao Q."/>
            <person name="Wortman J.R."/>
            <person name="Bidwell S.L."/>
            <person name="Alsmark U.C.M."/>
            <person name="Besteiro S."/>
            <person name="Sicheritz-Ponten T."/>
            <person name="Noel C.J."/>
            <person name="Dacks J.B."/>
            <person name="Foster P.G."/>
            <person name="Simillion C."/>
            <person name="Van de Peer Y."/>
            <person name="Miranda-Saavedra D."/>
            <person name="Barton G.J."/>
            <person name="Westrop G.D."/>
            <person name="Mueller S."/>
            <person name="Dessi D."/>
            <person name="Fiori P.L."/>
            <person name="Ren Q."/>
            <person name="Paulsen I."/>
            <person name="Zhang H."/>
            <person name="Bastida-Corcuera F.D."/>
            <person name="Simoes-Barbosa A."/>
            <person name="Brown M.T."/>
            <person name="Hayes R.D."/>
            <person name="Mukherjee M."/>
            <person name="Okumura C.Y."/>
            <person name="Schneider R."/>
            <person name="Smith A.J."/>
            <person name="Vanacova S."/>
            <person name="Villalvazo M."/>
            <person name="Haas B.J."/>
            <person name="Pertea M."/>
            <person name="Feldblyum T.V."/>
            <person name="Utterback T.R."/>
            <person name="Shu C.L."/>
            <person name="Osoegawa K."/>
            <person name="de Jong P.J."/>
            <person name="Hrdy I."/>
            <person name="Horvathova L."/>
            <person name="Zubacova Z."/>
            <person name="Dolezal P."/>
            <person name="Malik S.B."/>
            <person name="Logsdon J.M. Jr."/>
            <person name="Henze K."/>
            <person name="Gupta A."/>
            <person name="Wang C.C."/>
            <person name="Dunne R.L."/>
            <person name="Upcroft J.A."/>
            <person name="Upcroft P."/>
            <person name="White O."/>
            <person name="Salzberg S.L."/>
            <person name="Tang P."/>
            <person name="Chiu C.-H."/>
            <person name="Lee Y.-S."/>
            <person name="Embley T.M."/>
            <person name="Coombs G.H."/>
            <person name="Mottram J.C."/>
            <person name="Tachezy J."/>
            <person name="Fraser-Liggett C.M."/>
            <person name="Johnson P.J."/>
        </authorList>
    </citation>
    <scope>NUCLEOTIDE SEQUENCE [LARGE SCALE GENOMIC DNA]</scope>
    <source>
        <strain evidence="2">G3</strain>
    </source>
</reference>
<dbReference type="EMBL" id="DS113222">
    <property type="protein sequence ID" value="EAY18101.1"/>
    <property type="molecule type" value="Genomic_DNA"/>
</dbReference>
<protein>
    <recommendedName>
        <fullName evidence="4">Nucleotide-diphospho-sugar transferase domain-containing protein</fullName>
    </recommendedName>
</protein>
<sequence length="371" mass="43129">MFEYDVFIVAFIYSYLILISFDLPIECMVTEEHYIDNPLPEIDVLKLIVKHLNWLDYSYLVSKIREANWSKCELCNISFQKSGASSTPRDLVLGMGYGKSVRSYITFVRTLRSVNCKASVIILTDNKLYTSFNENERKALDNCGAILISVGYLRPYKSCETITTRHIVMGAFLKFYRALFDRVIVTDLQDTLFQMDPFLDSFPRTNSYGTYENDMLVSNPINNRWIRETDPKYSYEKYKGKYIMNAGCLYGSARAMADLYESYINLSYWFSYPTKTLDQPLLNLMFYDGLLAPSFKRDLKGEIMISATYWYFKNEMTKDGLFQLSSGGTPRGIHQYNRICFINAKIQELCPPLGDWHRDPYGNYEHVLQGC</sequence>
<keyword evidence="1" id="KW-0472">Membrane</keyword>
<dbReference type="VEuPathDB" id="TrichDB:TVAGG3_1024370"/>
<dbReference type="InParanoid" id="A2DNB3"/>
<proteinExistence type="predicted"/>
<dbReference type="KEGG" id="tva:5463606"/>
<evidence type="ECO:0000256" key="1">
    <source>
        <dbReference type="SAM" id="Phobius"/>
    </source>
</evidence>
<keyword evidence="1" id="KW-0812">Transmembrane</keyword>
<reference evidence="2" key="1">
    <citation type="submission" date="2006-10" db="EMBL/GenBank/DDBJ databases">
        <authorList>
            <person name="Amadeo P."/>
            <person name="Zhao Q."/>
            <person name="Wortman J."/>
            <person name="Fraser-Liggett C."/>
            <person name="Carlton J."/>
        </authorList>
    </citation>
    <scope>NUCLEOTIDE SEQUENCE</scope>
    <source>
        <strain evidence="2">G3</strain>
    </source>
</reference>